<sequence>MSNNPDEIRADIERTRGNLGRDVDALAEKVDPGKAVNRQADKLKSRWTDLRESVFGSDDDAGVAGDQRYYGTGGSGQGRASQWTEDARDAAGNAPDTIKRKTRGNPLAAGAIALGAGWLIGSLLPSSRQEQNAAAMFKDKAEPLVDEAKSVARDMGDSLQPQVQQAVSDVQHSAQESVARVKEEGQQRTADIRQESRHAAENVRDTARDN</sequence>
<proteinExistence type="predicted"/>
<dbReference type="Pfam" id="PF12277">
    <property type="entry name" value="DUF3618"/>
    <property type="match status" value="1"/>
</dbReference>
<accession>A0ABY8VLG2</accession>
<feature type="compositionally biased region" description="Polar residues" evidence="1">
    <location>
        <begin position="159"/>
        <end position="176"/>
    </location>
</feature>
<dbReference type="InterPro" id="IPR022062">
    <property type="entry name" value="DUF3618"/>
</dbReference>
<dbReference type="EMBL" id="CP126970">
    <property type="protein sequence ID" value="WIM70479.1"/>
    <property type="molecule type" value="Genomic_DNA"/>
</dbReference>
<protein>
    <submittedName>
        <fullName evidence="2">DUF3618 domain-containing protein</fullName>
    </submittedName>
</protein>
<gene>
    <name evidence="2" type="ORF">QP029_01010</name>
</gene>
<feature type="compositionally biased region" description="Basic and acidic residues" evidence="1">
    <location>
        <begin position="179"/>
        <end position="210"/>
    </location>
</feature>
<keyword evidence="3" id="KW-1185">Reference proteome</keyword>
<evidence type="ECO:0000256" key="1">
    <source>
        <dbReference type="SAM" id="MobiDB-lite"/>
    </source>
</evidence>
<dbReference type="RefSeq" id="WP_284875068.1">
    <property type="nucleotide sequence ID" value="NZ_CP126970.1"/>
</dbReference>
<dbReference type="Proteomes" id="UP001238805">
    <property type="component" value="Chromosome"/>
</dbReference>
<evidence type="ECO:0000313" key="2">
    <source>
        <dbReference type="EMBL" id="WIM70479.1"/>
    </source>
</evidence>
<name>A0ABY8VLG2_9CORY</name>
<organism evidence="2 3">
    <name type="scientific">Corynebacterium suedekumii</name>
    <dbReference type="NCBI Taxonomy" id="3049801"/>
    <lineage>
        <taxon>Bacteria</taxon>
        <taxon>Bacillati</taxon>
        <taxon>Actinomycetota</taxon>
        <taxon>Actinomycetes</taxon>
        <taxon>Mycobacteriales</taxon>
        <taxon>Corynebacteriaceae</taxon>
        <taxon>Corynebacterium</taxon>
    </lineage>
</organism>
<evidence type="ECO:0000313" key="3">
    <source>
        <dbReference type="Proteomes" id="UP001238805"/>
    </source>
</evidence>
<dbReference type="Gene3D" id="1.20.120.20">
    <property type="entry name" value="Apolipoprotein"/>
    <property type="match status" value="1"/>
</dbReference>
<feature type="region of interest" description="Disordered" evidence="1">
    <location>
        <begin position="151"/>
        <end position="210"/>
    </location>
</feature>
<feature type="region of interest" description="Disordered" evidence="1">
    <location>
        <begin position="55"/>
        <end position="103"/>
    </location>
</feature>
<reference evidence="2 3" key="1">
    <citation type="submission" date="2023-05" db="EMBL/GenBank/DDBJ databases">
        <title>Corynebacterium suedekumii sp. nov. and Corynebacterium breve sp. nov. isolated from raw cow's milk.</title>
        <authorList>
            <person name="Baer M.K."/>
            <person name="Mehl L."/>
            <person name="Hellmuth R."/>
            <person name="Marke G."/>
            <person name="Lipski A."/>
        </authorList>
    </citation>
    <scope>NUCLEOTIDE SEQUENCE [LARGE SCALE GENOMIC DNA]</scope>
    <source>
        <strain evidence="2 3">LM112</strain>
    </source>
</reference>